<name>A0AAV7P9Z2_PLEWA</name>
<accession>A0AAV7P9Z2</accession>
<reference evidence="1" key="1">
    <citation type="journal article" date="2022" name="bioRxiv">
        <title>Sequencing and chromosome-scale assembly of the giantPleurodeles waltlgenome.</title>
        <authorList>
            <person name="Brown T."/>
            <person name="Elewa A."/>
            <person name="Iarovenko S."/>
            <person name="Subramanian E."/>
            <person name="Araus A.J."/>
            <person name="Petzold A."/>
            <person name="Susuki M."/>
            <person name="Suzuki K.-i.T."/>
            <person name="Hayashi T."/>
            <person name="Toyoda A."/>
            <person name="Oliveira C."/>
            <person name="Osipova E."/>
            <person name="Leigh N.D."/>
            <person name="Simon A."/>
            <person name="Yun M.H."/>
        </authorList>
    </citation>
    <scope>NUCLEOTIDE SEQUENCE</scope>
    <source>
        <strain evidence="1">20211129_DDA</strain>
        <tissue evidence="1">Liver</tissue>
    </source>
</reference>
<protein>
    <submittedName>
        <fullName evidence="1">Uncharacterized protein</fullName>
    </submittedName>
</protein>
<gene>
    <name evidence="1" type="ORF">NDU88_003575</name>
</gene>
<comment type="caution">
    <text evidence="1">The sequence shown here is derived from an EMBL/GenBank/DDBJ whole genome shotgun (WGS) entry which is preliminary data.</text>
</comment>
<organism evidence="1 2">
    <name type="scientific">Pleurodeles waltl</name>
    <name type="common">Iberian ribbed newt</name>
    <dbReference type="NCBI Taxonomy" id="8319"/>
    <lineage>
        <taxon>Eukaryota</taxon>
        <taxon>Metazoa</taxon>
        <taxon>Chordata</taxon>
        <taxon>Craniata</taxon>
        <taxon>Vertebrata</taxon>
        <taxon>Euteleostomi</taxon>
        <taxon>Amphibia</taxon>
        <taxon>Batrachia</taxon>
        <taxon>Caudata</taxon>
        <taxon>Salamandroidea</taxon>
        <taxon>Salamandridae</taxon>
        <taxon>Pleurodelinae</taxon>
        <taxon>Pleurodeles</taxon>
    </lineage>
</organism>
<dbReference type="AlphaFoldDB" id="A0AAV7P9Z2"/>
<evidence type="ECO:0000313" key="2">
    <source>
        <dbReference type="Proteomes" id="UP001066276"/>
    </source>
</evidence>
<feature type="non-terminal residue" evidence="1">
    <location>
        <position position="79"/>
    </location>
</feature>
<dbReference type="Proteomes" id="UP001066276">
    <property type="component" value="Chromosome 7"/>
</dbReference>
<sequence length="79" mass="8329">SPEGGQEKSQNTVKNVFVFLKMGKKGCRGRLVGKRNTSCPGGGGGGGAETRKIICPPGEWPLPKGPLPLCVQKIKKQNP</sequence>
<dbReference type="EMBL" id="JANPWB010000011">
    <property type="protein sequence ID" value="KAJ1125138.1"/>
    <property type="molecule type" value="Genomic_DNA"/>
</dbReference>
<keyword evidence="2" id="KW-1185">Reference proteome</keyword>
<feature type="non-terminal residue" evidence="1">
    <location>
        <position position="1"/>
    </location>
</feature>
<evidence type="ECO:0000313" key="1">
    <source>
        <dbReference type="EMBL" id="KAJ1125138.1"/>
    </source>
</evidence>
<proteinExistence type="predicted"/>